<dbReference type="GO" id="GO:0016787">
    <property type="term" value="F:hydrolase activity"/>
    <property type="evidence" value="ECO:0007669"/>
    <property type="project" value="UniProtKB-KW"/>
</dbReference>
<dbReference type="EMBL" id="JBHUMP010000021">
    <property type="protein sequence ID" value="MFD2741313.1"/>
    <property type="molecule type" value="Genomic_DNA"/>
</dbReference>
<dbReference type="InterPro" id="IPR013078">
    <property type="entry name" value="His_Pase_superF_clade-1"/>
</dbReference>
<evidence type="ECO:0000313" key="1">
    <source>
        <dbReference type="EMBL" id="MFD2741313.1"/>
    </source>
</evidence>
<organism evidence="1 2">
    <name type="scientific">Sulfitobacter aestuarii</name>
    <dbReference type="NCBI Taxonomy" id="2161676"/>
    <lineage>
        <taxon>Bacteria</taxon>
        <taxon>Pseudomonadati</taxon>
        <taxon>Pseudomonadota</taxon>
        <taxon>Alphaproteobacteria</taxon>
        <taxon>Rhodobacterales</taxon>
        <taxon>Roseobacteraceae</taxon>
        <taxon>Sulfitobacter</taxon>
    </lineage>
</organism>
<keyword evidence="2" id="KW-1185">Reference proteome</keyword>
<evidence type="ECO:0000313" key="2">
    <source>
        <dbReference type="Proteomes" id="UP001597474"/>
    </source>
</evidence>
<dbReference type="Proteomes" id="UP001597474">
    <property type="component" value="Unassembled WGS sequence"/>
</dbReference>
<dbReference type="EC" id="3.1.3.-" evidence="1"/>
<dbReference type="InterPro" id="IPR029033">
    <property type="entry name" value="His_PPase_superfam"/>
</dbReference>
<dbReference type="SMART" id="SM00855">
    <property type="entry name" value="PGAM"/>
    <property type="match status" value="1"/>
</dbReference>
<dbReference type="RefSeq" id="WP_386375740.1">
    <property type="nucleotide sequence ID" value="NZ_JBHUMP010000021.1"/>
</dbReference>
<dbReference type="Gene3D" id="3.40.50.1240">
    <property type="entry name" value="Phosphoglycerate mutase-like"/>
    <property type="match status" value="1"/>
</dbReference>
<comment type="caution">
    <text evidence="1">The sequence shown here is derived from an EMBL/GenBank/DDBJ whole genome shotgun (WGS) entry which is preliminary data.</text>
</comment>
<dbReference type="CDD" id="cd07067">
    <property type="entry name" value="HP_PGM_like"/>
    <property type="match status" value="1"/>
</dbReference>
<dbReference type="SUPFAM" id="SSF53254">
    <property type="entry name" value="Phosphoglycerate mutase-like"/>
    <property type="match status" value="1"/>
</dbReference>
<gene>
    <name evidence="1" type="ORF">ACFSUD_17190</name>
</gene>
<accession>A0ABW5U6A7</accession>
<name>A0ABW5U6A7_9RHOB</name>
<reference evidence="2" key="1">
    <citation type="journal article" date="2019" name="Int. J. Syst. Evol. Microbiol.">
        <title>The Global Catalogue of Microorganisms (GCM) 10K type strain sequencing project: providing services to taxonomists for standard genome sequencing and annotation.</title>
        <authorList>
            <consortium name="The Broad Institute Genomics Platform"/>
            <consortium name="The Broad Institute Genome Sequencing Center for Infectious Disease"/>
            <person name="Wu L."/>
            <person name="Ma J."/>
        </authorList>
    </citation>
    <scope>NUCLEOTIDE SEQUENCE [LARGE SCALE GENOMIC DNA]</scope>
    <source>
        <strain evidence="2">TISTR 2562</strain>
    </source>
</reference>
<protein>
    <submittedName>
        <fullName evidence="1">Histidine phosphatase family protein</fullName>
        <ecNumber evidence="1">3.1.3.-</ecNumber>
    </submittedName>
</protein>
<sequence length="192" mass="21060">MKDHPPLWFLRHGQTQWNAEHRLQGQLDSPLTAQGRRDAARQAALLPPILAQKPAIFVSPLGRARQTAEIALQGAAYRTDPRLMEIHAGAWQGLTRSAIVRDHPHLQGDAVSPLDIYAAAEAGEGISVFRARIADFLDHLQGPSVVIAHGLLGQVLRAELRGIDLAEAGRLCNRQGCIYHLERGRETLMEAA</sequence>
<proteinExistence type="predicted"/>
<dbReference type="PANTHER" id="PTHR48100">
    <property type="entry name" value="BROAD-SPECIFICITY PHOSPHATASE YOR283W-RELATED"/>
    <property type="match status" value="1"/>
</dbReference>
<dbReference type="InterPro" id="IPR050275">
    <property type="entry name" value="PGM_Phosphatase"/>
</dbReference>
<dbReference type="Pfam" id="PF00300">
    <property type="entry name" value="His_Phos_1"/>
    <property type="match status" value="1"/>
</dbReference>
<keyword evidence="1" id="KW-0378">Hydrolase</keyword>